<dbReference type="Proteomes" id="UP001381693">
    <property type="component" value="Unassembled WGS sequence"/>
</dbReference>
<comment type="similarity">
    <text evidence="1">Belongs to the RCAN family.</text>
</comment>
<dbReference type="InterPro" id="IPR035979">
    <property type="entry name" value="RBD_domain_sf"/>
</dbReference>
<dbReference type="GO" id="GO:0005737">
    <property type="term" value="C:cytoplasm"/>
    <property type="evidence" value="ECO:0007669"/>
    <property type="project" value="TreeGrafter"/>
</dbReference>
<dbReference type="PANTHER" id="PTHR10300:SF14">
    <property type="entry name" value="PROTEIN SARAH"/>
    <property type="match status" value="1"/>
</dbReference>
<accession>A0AAN8WRZ0</accession>
<dbReference type="GO" id="GO:0019722">
    <property type="term" value="P:calcium-mediated signaling"/>
    <property type="evidence" value="ECO:0007669"/>
    <property type="project" value="InterPro"/>
</dbReference>
<gene>
    <name evidence="3" type="primary">RCAN2</name>
    <name evidence="3" type="ORF">SK128_013241</name>
</gene>
<evidence type="ECO:0000256" key="1">
    <source>
        <dbReference type="ARBA" id="ARBA00008209"/>
    </source>
</evidence>
<dbReference type="Pfam" id="PF04847">
    <property type="entry name" value="Calcipressin"/>
    <property type="match status" value="1"/>
</dbReference>
<dbReference type="SUPFAM" id="SSF54928">
    <property type="entry name" value="RNA-binding domain, RBD"/>
    <property type="match status" value="1"/>
</dbReference>
<feature type="region of interest" description="Disordered" evidence="2">
    <location>
        <begin position="1"/>
        <end position="48"/>
    </location>
</feature>
<dbReference type="AlphaFoldDB" id="A0AAN8WRZ0"/>
<dbReference type="GO" id="GO:0008597">
    <property type="term" value="F:calcium-dependent protein serine/threonine phosphatase regulator activity"/>
    <property type="evidence" value="ECO:0007669"/>
    <property type="project" value="TreeGrafter"/>
</dbReference>
<dbReference type="GO" id="GO:0007617">
    <property type="term" value="P:mating behavior"/>
    <property type="evidence" value="ECO:0007669"/>
    <property type="project" value="UniProtKB-ARBA"/>
</dbReference>
<dbReference type="GO" id="GO:0003676">
    <property type="term" value="F:nucleic acid binding"/>
    <property type="evidence" value="ECO:0007669"/>
    <property type="project" value="InterPro"/>
</dbReference>
<dbReference type="InterPro" id="IPR012677">
    <property type="entry name" value="Nucleotide-bd_a/b_plait_sf"/>
</dbReference>
<proteinExistence type="inferred from homology"/>
<dbReference type="GO" id="GO:0005634">
    <property type="term" value="C:nucleus"/>
    <property type="evidence" value="ECO:0007669"/>
    <property type="project" value="TreeGrafter"/>
</dbReference>
<dbReference type="PANTHER" id="PTHR10300">
    <property type="entry name" value="CALCIPRESSIN"/>
    <property type="match status" value="1"/>
</dbReference>
<feature type="compositionally biased region" description="Acidic residues" evidence="2">
    <location>
        <begin position="26"/>
        <end position="42"/>
    </location>
</feature>
<protein>
    <submittedName>
        <fullName evidence="3">Calcipressin</fullName>
    </submittedName>
</protein>
<comment type="caution">
    <text evidence="3">The sequence shown here is derived from an EMBL/GenBank/DDBJ whole genome shotgun (WGS) entry which is preliminary data.</text>
</comment>
<reference evidence="3 4" key="1">
    <citation type="submission" date="2023-11" db="EMBL/GenBank/DDBJ databases">
        <title>Halocaridina rubra genome assembly.</title>
        <authorList>
            <person name="Smith C."/>
        </authorList>
    </citation>
    <scope>NUCLEOTIDE SEQUENCE [LARGE SCALE GENOMIC DNA]</scope>
    <source>
        <strain evidence="3">EP-1</strain>
        <tissue evidence="3">Whole</tissue>
    </source>
</reference>
<feature type="compositionally biased region" description="Acidic residues" evidence="2">
    <location>
        <begin position="1"/>
        <end position="16"/>
    </location>
</feature>
<evidence type="ECO:0000313" key="3">
    <source>
        <dbReference type="EMBL" id="KAK7065240.1"/>
    </source>
</evidence>
<evidence type="ECO:0000256" key="2">
    <source>
        <dbReference type="SAM" id="MobiDB-lite"/>
    </source>
</evidence>
<evidence type="ECO:0000313" key="4">
    <source>
        <dbReference type="Proteomes" id="UP001381693"/>
    </source>
</evidence>
<keyword evidence="4" id="KW-1185">Reference proteome</keyword>
<dbReference type="FunFam" id="3.30.70.330:FF:000092">
    <property type="entry name" value="Calcipressin-2 isoform 2"/>
    <property type="match status" value="1"/>
</dbReference>
<dbReference type="Gene3D" id="3.30.70.330">
    <property type="match status" value="1"/>
</dbReference>
<dbReference type="InterPro" id="IPR006931">
    <property type="entry name" value="Calcipressin"/>
</dbReference>
<dbReference type="EMBL" id="JAXCGZ010020841">
    <property type="protein sequence ID" value="KAK7065240.1"/>
    <property type="molecule type" value="Genomic_DNA"/>
</dbReference>
<sequence>MYLEDLGMENQDEEAAADANLLLDAESSDDIELEEGEEDPQEQEPPAATSVVVTNIVLEIFEEPHERALFEDLFQEIDETVTFQYFKSFRRVRVNFCTAEQASAARTKVHLMEYKGEIIKCYFTQPIVLGNRVAGGPHLEPPKREKQFLISPPASPPVGWEPSEEAEPIVNYDLISAVANLAPGESHELHPPMEDKPGIIVHVCEEAEKGEEGAKPRIIQTRRPQSFT</sequence>
<feature type="region of interest" description="Disordered" evidence="2">
    <location>
        <begin position="208"/>
        <end position="228"/>
    </location>
</feature>
<organism evidence="3 4">
    <name type="scientific">Halocaridina rubra</name>
    <name type="common">Hawaiian red shrimp</name>
    <dbReference type="NCBI Taxonomy" id="373956"/>
    <lineage>
        <taxon>Eukaryota</taxon>
        <taxon>Metazoa</taxon>
        <taxon>Ecdysozoa</taxon>
        <taxon>Arthropoda</taxon>
        <taxon>Crustacea</taxon>
        <taxon>Multicrustacea</taxon>
        <taxon>Malacostraca</taxon>
        <taxon>Eumalacostraca</taxon>
        <taxon>Eucarida</taxon>
        <taxon>Decapoda</taxon>
        <taxon>Pleocyemata</taxon>
        <taxon>Caridea</taxon>
        <taxon>Atyoidea</taxon>
        <taxon>Atyidae</taxon>
        <taxon>Halocaridina</taxon>
    </lineage>
</organism>
<name>A0AAN8WRZ0_HALRR</name>